<dbReference type="Proteomes" id="UP001236663">
    <property type="component" value="Unassembled WGS sequence"/>
</dbReference>
<dbReference type="RefSeq" id="WP_163385334.1">
    <property type="nucleotide sequence ID" value="NZ_JAUFQS010000041.1"/>
</dbReference>
<name>A0ABT8CCX3_9BACT</name>
<evidence type="ECO:0000313" key="2">
    <source>
        <dbReference type="Proteomes" id="UP001236663"/>
    </source>
</evidence>
<protein>
    <submittedName>
        <fullName evidence="1">Uncharacterized protein</fullName>
    </submittedName>
</protein>
<dbReference type="EMBL" id="JAUFQS010000041">
    <property type="protein sequence ID" value="MDN3689595.1"/>
    <property type="molecule type" value="Genomic_DNA"/>
</dbReference>
<gene>
    <name evidence="1" type="ORF">QWZ15_17355</name>
</gene>
<reference evidence="2" key="1">
    <citation type="journal article" date="2019" name="Int. J. Syst. Evol. Microbiol.">
        <title>The Global Catalogue of Microorganisms (GCM) 10K type strain sequencing project: providing services to taxonomists for standard genome sequencing and annotation.</title>
        <authorList>
            <consortium name="The Broad Institute Genomics Platform"/>
            <consortium name="The Broad Institute Genome Sequencing Center for Infectious Disease"/>
            <person name="Wu L."/>
            <person name="Ma J."/>
        </authorList>
    </citation>
    <scope>NUCLEOTIDE SEQUENCE [LARGE SCALE GENOMIC DNA]</scope>
    <source>
        <strain evidence="2">CECT 7706</strain>
    </source>
</reference>
<sequence length="123" mass="13358">MTTKVSGKTKMEIASEVLTNSVNSLPENQKKSDWWLMVTEIRVISGTLNFWFHIIGFGLVDEDTEQLQCAASAGEGQYFPATDALDLGTVLNEATTATIDKPKSNASVYAVKNGKPIDAFVEA</sequence>
<evidence type="ECO:0000313" key="1">
    <source>
        <dbReference type="EMBL" id="MDN3689595.1"/>
    </source>
</evidence>
<accession>A0ABT8CCX3</accession>
<keyword evidence="2" id="KW-1185">Reference proteome</keyword>
<organism evidence="1 2">
    <name type="scientific">Cyclobacterium jeungdonense</name>
    <dbReference type="NCBI Taxonomy" id="708087"/>
    <lineage>
        <taxon>Bacteria</taxon>
        <taxon>Pseudomonadati</taxon>
        <taxon>Bacteroidota</taxon>
        <taxon>Cytophagia</taxon>
        <taxon>Cytophagales</taxon>
        <taxon>Cyclobacteriaceae</taxon>
        <taxon>Cyclobacterium</taxon>
    </lineage>
</organism>
<proteinExistence type="predicted"/>
<comment type="caution">
    <text evidence="1">The sequence shown here is derived from an EMBL/GenBank/DDBJ whole genome shotgun (WGS) entry which is preliminary data.</text>
</comment>